<evidence type="ECO:0000313" key="4">
    <source>
        <dbReference type="Proteomes" id="UP001331561"/>
    </source>
</evidence>
<proteinExistence type="predicted"/>
<dbReference type="NCBIfam" id="TIGR02595">
    <property type="entry name" value="PEP_CTERM"/>
    <property type="match status" value="1"/>
</dbReference>
<evidence type="ECO:0000256" key="1">
    <source>
        <dbReference type="SAM" id="SignalP"/>
    </source>
</evidence>
<feature type="chain" id="PRO_5046041022" evidence="1">
    <location>
        <begin position="29"/>
        <end position="190"/>
    </location>
</feature>
<evidence type="ECO:0000313" key="3">
    <source>
        <dbReference type="EMBL" id="MEC5384847.1"/>
    </source>
</evidence>
<dbReference type="InterPro" id="IPR013424">
    <property type="entry name" value="Ice-binding_C"/>
</dbReference>
<evidence type="ECO:0000259" key="2">
    <source>
        <dbReference type="Pfam" id="PF07589"/>
    </source>
</evidence>
<dbReference type="Pfam" id="PF07589">
    <property type="entry name" value="PEP-CTERM"/>
    <property type="match status" value="1"/>
</dbReference>
<feature type="signal peptide" evidence="1">
    <location>
        <begin position="1"/>
        <end position="28"/>
    </location>
</feature>
<comment type="caution">
    <text evidence="3">The sequence shown here is derived from an EMBL/GenBank/DDBJ whole genome shotgun (WGS) entry which is preliminary data.</text>
</comment>
<protein>
    <submittedName>
        <fullName evidence="3">PEP-CTERM sorting domain-containing protein</fullName>
    </submittedName>
</protein>
<sequence>MKKQNLAKTLRPIVAAAALALTAAGAQATVVTFSGLTPSSQTLANYQEAGITVTGTGGNNFWGYSSGQQLHLDPSGFNNSGFNFTFSGGAFDFLSVDVSCCQSGGAVGTWTAFDASNALLATFVMDGSINGTVNSFANFTGISRLHLEATGSHFSIDNLTFQASVPEPASLALASLALVGLGMSRRSRKA</sequence>
<reference evidence="3 4" key="1">
    <citation type="submission" date="2024-01" db="EMBL/GenBank/DDBJ databases">
        <title>Uliginosibacterium soil sp. nov.</title>
        <authorList>
            <person name="Lv Y."/>
        </authorList>
    </citation>
    <scope>NUCLEOTIDE SEQUENCE [LARGE SCALE GENOMIC DNA]</scope>
    <source>
        <strain evidence="3 4">H3</strain>
    </source>
</reference>
<organism evidence="3 4">
    <name type="scientific">Uliginosibacterium silvisoli</name>
    <dbReference type="NCBI Taxonomy" id="3114758"/>
    <lineage>
        <taxon>Bacteria</taxon>
        <taxon>Pseudomonadati</taxon>
        <taxon>Pseudomonadota</taxon>
        <taxon>Betaproteobacteria</taxon>
        <taxon>Rhodocyclales</taxon>
        <taxon>Zoogloeaceae</taxon>
        <taxon>Uliginosibacterium</taxon>
    </lineage>
</organism>
<accession>A0ABU6K0A0</accession>
<keyword evidence="4" id="KW-1185">Reference proteome</keyword>
<name>A0ABU6K0A0_9RHOO</name>
<dbReference type="EMBL" id="JAYXHS010000001">
    <property type="protein sequence ID" value="MEC5384847.1"/>
    <property type="molecule type" value="Genomic_DNA"/>
</dbReference>
<gene>
    <name evidence="3" type="ORF">VVD49_03890</name>
</gene>
<keyword evidence="1" id="KW-0732">Signal</keyword>
<dbReference type="RefSeq" id="WP_327597813.1">
    <property type="nucleotide sequence ID" value="NZ_JAYXHS010000001.1"/>
</dbReference>
<feature type="domain" description="Ice-binding protein C-terminal" evidence="2">
    <location>
        <begin position="164"/>
        <end position="186"/>
    </location>
</feature>
<dbReference type="Proteomes" id="UP001331561">
    <property type="component" value="Unassembled WGS sequence"/>
</dbReference>